<dbReference type="AlphaFoldDB" id="A0AB39BJM7"/>
<organism evidence="2">
    <name type="scientific">Herbiconiux sp. A18JL235</name>
    <dbReference type="NCBI Taxonomy" id="3152363"/>
    <lineage>
        <taxon>Bacteria</taxon>
        <taxon>Bacillati</taxon>
        <taxon>Actinomycetota</taxon>
        <taxon>Actinomycetes</taxon>
        <taxon>Micrococcales</taxon>
        <taxon>Microbacteriaceae</taxon>
        <taxon>Herbiconiux</taxon>
    </lineage>
</organism>
<evidence type="ECO:0000313" key="2">
    <source>
        <dbReference type="EMBL" id="XDI06312.1"/>
    </source>
</evidence>
<dbReference type="EMBL" id="CP162511">
    <property type="protein sequence ID" value="XDI06312.1"/>
    <property type="molecule type" value="Genomic_DNA"/>
</dbReference>
<evidence type="ECO:0000256" key="1">
    <source>
        <dbReference type="SAM" id="MobiDB-lite"/>
    </source>
</evidence>
<protein>
    <submittedName>
        <fullName evidence="2">Uncharacterized protein</fullName>
    </submittedName>
</protein>
<gene>
    <name evidence="2" type="ORF">ABFY20_04230</name>
</gene>
<reference evidence="2" key="1">
    <citation type="submission" date="2024-05" db="EMBL/GenBank/DDBJ databases">
        <title>Herbiconiux sp. A18JL235.</title>
        <authorList>
            <person name="Zhang G."/>
        </authorList>
    </citation>
    <scope>NUCLEOTIDE SEQUENCE</scope>
    <source>
        <strain evidence="2">A18JL235</strain>
    </source>
</reference>
<feature type="region of interest" description="Disordered" evidence="1">
    <location>
        <begin position="84"/>
        <end position="108"/>
    </location>
</feature>
<sequence>MSTLPGTWALTMRTPIGSIRADLTFIAGGEALRGTAIGTDETVELLDIATSAVDGGERVTWRQSITKPLRLHLDFDVVVTGDTMTGHSRAGRLPRSSVSGTRVARSTR</sequence>
<feature type="compositionally biased region" description="Polar residues" evidence="1">
    <location>
        <begin position="96"/>
        <end position="108"/>
    </location>
</feature>
<proteinExistence type="predicted"/>
<accession>A0AB39BJM7</accession>
<dbReference type="RefSeq" id="WP_368498695.1">
    <property type="nucleotide sequence ID" value="NZ_CP162511.1"/>
</dbReference>
<name>A0AB39BJM7_9MICO</name>